<evidence type="ECO:0000256" key="7">
    <source>
        <dbReference type="ARBA" id="ARBA00029500"/>
    </source>
</evidence>
<dbReference type="InterPro" id="IPR000700">
    <property type="entry name" value="PAS-assoc_C"/>
</dbReference>
<dbReference type="PROSITE" id="PS50112">
    <property type="entry name" value="PAS"/>
    <property type="match status" value="1"/>
</dbReference>
<reference evidence="12 13" key="1">
    <citation type="submission" date="2010-10" db="EMBL/GenBank/DDBJ databases">
        <authorList>
            <consortium name="The Broad Institute Genome Sequencing Platform"/>
            <person name="Ward D."/>
            <person name="Earl A."/>
            <person name="Feldgarden M."/>
            <person name="Young S.K."/>
            <person name="Gargeya S."/>
            <person name="Zeng Q."/>
            <person name="Alvarado L."/>
            <person name="Berlin A."/>
            <person name="Bochicchio J."/>
            <person name="Chapman S.B."/>
            <person name="Chen Z."/>
            <person name="Freedman E."/>
            <person name="Gellesch M."/>
            <person name="Goldberg J."/>
            <person name="Griggs A."/>
            <person name="Gujja S."/>
            <person name="Heilman E."/>
            <person name="Heiman D."/>
            <person name="Howarth C."/>
            <person name="Mehta T."/>
            <person name="Neiman D."/>
            <person name="Pearson M."/>
            <person name="Roberts A."/>
            <person name="Saif S."/>
            <person name="Shea T."/>
            <person name="Shenoy N."/>
            <person name="Sisk P."/>
            <person name="Stolte C."/>
            <person name="Sykes S."/>
            <person name="White J."/>
            <person name="Yandava C."/>
            <person name="Allen-Vercoe E."/>
            <person name="Sibley C."/>
            <person name="Ambrose C.E."/>
            <person name="Strauss J."/>
            <person name="Daigneault M."/>
            <person name="Haas B."/>
            <person name="Nusbaum C."/>
            <person name="Birren B."/>
        </authorList>
    </citation>
    <scope>NUCLEOTIDE SEQUENCE [LARGE SCALE GENOMIC DNA]</scope>
    <source>
        <strain evidence="12 13">3_1_6</strain>
    </source>
</reference>
<dbReference type="NCBIfam" id="TIGR00229">
    <property type="entry name" value="sensory_box"/>
    <property type="match status" value="1"/>
</dbReference>
<dbReference type="CDD" id="cd00009">
    <property type="entry name" value="AAA"/>
    <property type="match status" value="1"/>
</dbReference>
<keyword evidence="2" id="KW-0058">Aromatic hydrocarbons catabolism</keyword>
<dbReference type="PROSITE" id="PS00688">
    <property type="entry name" value="SIGMA54_INTERACT_3"/>
    <property type="match status" value="1"/>
</dbReference>
<evidence type="ECO:0000259" key="10">
    <source>
        <dbReference type="PROSITE" id="PS50112"/>
    </source>
</evidence>
<dbReference type="SUPFAM" id="SSF52540">
    <property type="entry name" value="P-loop containing nucleoside triphosphate hydrolases"/>
    <property type="match status" value="1"/>
</dbReference>
<dbReference type="HOGENOM" id="CLU_000445_8_1_7"/>
<feature type="domain" description="Sigma-54 factor interaction" evidence="9">
    <location>
        <begin position="267"/>
        <end position="496"/>
    </location>
</feature>
<dbReference type="STRING" id="563192.HMPREF0179_02711"/>
<evidence type="ECO:0000256" key="2">
    <source>
        <dbReference type="ARBA" id="ARBA00022797"/>
    </source>
</evidence>
<comment type="caution">
    <text evidence="12">The sequence shown here is derived from an EMBL/GenBank/DDBJ whole genome shotgun (WGS) entry which is preliminary data.</text>
</comment>
<name>E5Y943_BILW3</name>
<dbReference type="InterPro" id="IPR002078">
    <property type="entry name" value="Sigma_54_int"/>
</dbReference>
<dbReference type="InterPro" id="IPR035965">
    <property type="entry name" value="PAS-like_dom_sf"/>
</dbReference>
<feature type="coiled-coil region" evidence="8">
    <location>
        <begin position="235"/>
        <end position="262"/>
    </location>
</feature>
<evidence type="ECO:0000256" key="4">
    <source>
        <dbReference type="ARBA" id="ARBA00023015"/>
    </source>
</evidence>
<accession>E5Y943</accession>
<protein>
    <recommendedName>
        <fullName evidence="7">HTH-type transcriptional regulatory protein TyrR</fullName>
    </recommendedName>
</protein>
<dbReference type="Pfam" id="PF00989">
    <property type="entry name" value="PAS"/>
    <property type="match status" value="1"/>
</dbReference>
<dbReference type="Gene3D" id="1.10.8.60">
    <property type="match status" value="1"/>
</dbReference>
<dbReference type="eggNOG" id="COG3829">
    <property type="taxonomic scope" value="Bacteria"/>
</dbReference>
<dbReference type="PANTHER" id="PTHR32071">
    <property type="entry name" value="TRANSCRIPTIONAL REGULATORY PROTEIN"/>
    <property type="match status" value="1"/>
</dbReference>
<evidence type="ECO:0000256" key="6">
    <source>
        <dbReference type="ARBA" id="ARBA00023163"/>
    </source>
</evidence>
<dbReference type="EMBL" id="ADCP02000001">
    <property type="protein sequence ID" value="EFV43468.1"/>
    <property type="molecule type" value="Genomic_DNA"/>
</dbReference>
<dbReference type="SUPFAM" id="SSF46689">
    <property type="entry name" value="Homeodomain-like"/>
    <property type="match status" value="1"/>
</dbReference>
<dbReference type="Pfam" id="PF18024">
    <property type="entry name" value="HTH_50"/>
    <property type="match status" value="1"/>
</dbReference>
<dbReference type="Pfam" id="PF25601">
    <property type="entry name" value="AAA_lid_14"/>
    <property type="match status" value="1"/>
</dbReference>
<dbReference type="InterPro" id="IPR025944">
    <property type="entry name" value="Sigma_54_int_dom_CS"/>
</dbReference>
<evidence type="ECO:0000256" key="1">
    <source>
        <dbReference type="ARBA" id="ARBA00022741"/>
    </source>
</evidence>
<dbReference type="PANTHER" id="PTHR32071:SF57">
    <property type="entry name" value="C4-DICARBOXYLATE TRANSPORT TRANSCRIPTIONAL REGULATORY PROTEIN DCTD"/>
    <property type="match status" value="1"/>
</dbReference>
<dbReference type="InterPro" id="IPR030828">
    <property type="entry name" value="HTH_TyrR"/>
</dbReference>
<dbReference type="InterPro" id="IPR025943">
    <property type="entry name" value="Sigma_54_int_dom_ATP-bd_2"/>
</dbReference>
<dbReference type="AlphaFoldDB" id="E5Y943"/>
<dbReference type="Gene3D" id="3.30.450.20">
    <property type="entry name" value="PAS domain"/>
    <property type="match status" value="1"/>
</dbReference>
<dbReference type="Gene3D" id="1.10.10.60">
    <property type="entry name" value="Homeodomain-like"/>
    <property type="match status" value="1"/>
</dbReference>
<keyword evidence="3" id="KW-0067">ATP-binding</keyword>
<dbReference type="Gene3D" id="3.40.50.300">
    <property type="entry name" value="P-loop containing nucleotide triphosphate hydrolases"/>
    <property type="match status" value="1"/>
</dbReference>
<dbReference type="InterPro" id="IPR000014">
    <property type="entry name" value="PAS"/>
</dbReference>
<keyword evidence="13" id="KW-1185">Reference proteome</keyword>
<dbReference type="PROSITE" id="PS50113">
    <property type="entry name" value="PAC"/>
    <property type="match status" value="1"/>
</dbReference>
<sequence>MTSYPAFCDHILHQNELVAAGICHGDTWNLIFINNMLGEILKLSPGRMDDEPFLPRLTRCGFDEVEESLSEPHGGELIAHHKEGSMYIIRWKSVSIDDSAGGEQVRLITMSKIPVDQINRVAELPWQELTVLLDSIHDGIWVIDSDGITLRVNKAMERIAGLRAEEVIGKHVTEPMHKGRFETCVTLRALIEKRSVTMFDDYSNGKRCLNTSTPIFDEKGNVWRVIASIRDMTELETLQRKLTDLEMETLAYKARLENLETEMDAGFVGHSAPMRRLRKEASKAARTEAITLILGETGTGKTLTAKAIHDMGQRSAEPFIAVNCGAIPMSLMESELFGYEKGAFTGAAKSGKPGMFELAHKGTLLLDEIGELPLPMQAKLLQVLDGHPFHRVGGTKPITVDVRVIAATNKPLADMAASGQFREDLFYRLRVLTVEIPPLRERPDDIPVLAMHFLQEIIKKSGLQKNFDPQVLNCFLTYRWPGNVRELRALVQSLATMSEEETITMQDLPQYMQAQSPLPQGSVSFRQPMREAVAELERNMIMTALTETGSTYKAARRLKVSQSTIVRKAQRYKIGLVEIAHK</sequence>
<dbReference type="GO" id="GO:0006355">
    <property type="term" value="P:regulation of DNA-templated transcription"/>
    <property type="evidence" value="ECO:0007669"/>
    <property type="project" value="InterPro"/>
</dbReference>
<dbReference type="SMART" id="SM00382">
    <property type="entry name" value="AAA"/>
    <property type="match status" value="1"/>
</dbReference>
<evidence type="ECO:0000313" key="13">
    <source>
        <dbReference type="Proteomes" id="UP000006034"/>
    </source>
</evidence>
<dbReference type="InterPro" id="IPR009057">
    <property type="entry name" value="Homeodomain-like_sf"/>
</dbReference>
<dbReference type="InterPro" id="IPR027417">
    <property type="entry name" value="P-loop_NTPase"/>
</dbReference>
<keyword evidence="4" id="KW-0805">Transcription regulation</keyword>
<dbReference type="SMART" id="SM00091">
    <property type="entry name" value="PAS"/>
    <property type="match status" value="1"/>
</dbReference>
<evidence type="ECO:0000256" key="3">
    <source>
        <dbReference type="ARBA" id="ARBA00022840"/>
    </source>
</evidence>
<organism evidence="12 13">
    <name type="scientific">Bilophila wadsworthia (strain 3_1_6)</name>
    <dbReference type="NCBI Taxonomy" id="563192"/>
    <lineage>
        <taxon>Bacteria</taxon>
        <taxon>Pseudomonadati</taxon>
        <taxon>Thermodesulfobacteriota</taxon>
        <taxon>Desulfovibrionia</taxon>
        <taxon>Desulfovibrionales</taxon>
        <taxon>Desulfovibrionaceae</taxon>
        <taxon>Bilophila</taxon>
    </lineage>
</organism>
<evidence type="ECO:0000313" key="12">
    <source>
        <dbReference type="EMBL" id="EFV43468.1"/>
    </source>
</evidence>
<dbReference type="InterPro" id="IPR058031">
    <property type="entry name" value="AAA_lid_NorR"/>
</dbReference>
<dbReference type="InterPro" id="IPR003593">
    <property type="entry name" value="AAA+_ATPase"/>
</dbReference>
<evidence type="ECO:0000259" key="11">
    <source>
        <dbReference type="PROSITE" id="PS50113"/>
    </source>
</evidence>
<feature type="domain" description="PAC" evidence="11">
    <location>
        <begin position="192"/>
        <end position="244"/>
    </location>
</feature>
<dbReference type="SUPFAM" id="SSF55785">
    <property type="entry name" value="PYP-like sensor domain (PAS domain)"/>
    <property type="match status" value="1"/>
</dbReference>
<reference evidence="12 13" key="2">
    <citation type="submission" date="2013-04" db="EMBL/GenBank/DDBJ databases">
        <title>The Genome Sequence of Bilophila wadsworthia 3_1_6.</title>
        <authorList>
            <consortium name="The Broad Institute Genomics Platform"/>
            <person name="Earl A."/>
            <person name="Ward D."/>
            <person name="Feldgarden M."/>
            <person name="Gevers D."/>
            <person name="Sibley C."/>
            <person name="Strauss J."/>
            <person name="Allen-Vercoe E."/>
            <person name="Walker B."/>
            <person name="Young S."/>
            <person name="Zeng Q."/>
            <person name="Gargeya S."/>
            <person name="Fitzgerald M."/>
            <person name="Haas B."/>
            <person name="Abouelleil A."/>
            <person name="Allen A.W."/>
            <person name="Alvarado L."/>
            <person name="Arachchi H.M."/>
            <person name="Berlin A.M."/>
            <person name="Chapman S.B."/>
            <person name="Gainer-Dewar J."/>
            <person name="Goldberg J."/>
            <person name="Griggs A."/>
            <person name="Gujja S."/>
            <person name="Hansen M."/>
            <person name="Howarth C."/>
            <person name="Imamovic A."/>
            <person name="Ireland A."/>
            <person name="Larimer J."/>
            <person name="McCowan C."/>
            <person name="Murphy C."/>
            <person name="Pearson M."/>
            <person name="Poon T.W."/>
            <person name="Priest M."/>
            <person name="Roberts A."/>
            <person name="Saif S."/>
            <person name="Shea T."/>
            <person name="Sisk P."/>
            <person name="Sykes S."/>
            <person name="Wortman J."/>
            <person name="Nusbaum C."/>
            <person name="Birren B."/>
        </authorList>
    </citation>
    <scope>NUCLEOTIDE SEQUENCE [LARGE SCALE GENOMIC DNA]</scope>
    <source>
        <strain evidence="12 13">3_1_6</strain>
    </source>
</reference>
<dbReference type="InterPro" id="IPR013767">
    <property type="entry name" value="PAS_fold"/>
</dbReference>
<dbReference type="OrthoDB" id="9763792at2"/>
<keyword evidence="1" id="KW-0547">Nucleotide-binding</keyword>
<evidence type="ECO:0000256" key="8">
    <source>
        <dbReference type="SAM" id="Coils"/>
    </source>
</evidence>
<keyword evidence="5" id="KW-0238">DNA-binding</keyword>
<evidence type="ECO:0000256" key="5">
    <source>
        <dbReference type="ARBA" id="ARBA00023125"/>
    </source>
</evidence>
<dbReference type="CDD" id="cd00130">
    <property type="entry name" value="PAS"/>
    <property type="match status" value="1"/>
</dbReference>
<proteinExistence type="predicted"/>
<keyword evidence="6" id="KW-0804">Transcription</keyword>
<dbReference type="GO" id="GO:0005524">
    <property type="term" value="F:ATP binding"/>
    <property type="evidence" value="ECO:0007669"/>
    <property type="project" value="UniProtKB-KW"/>
</dbReference>
<dbReference type="FunFam" id="3.40.50.300:FF:000006">
    <property type="entry name" value="DNA-binding transcriptional regulator NtrC"/>
    <property type="match status" value="1"/>
</dbReference>
<feature type="domain" description="PAS" evidence="10">
    <location>
        <begin position="125"/>
        <end position="177"/>
    </location>
</feature>
<dbReference type="Proteomes" id="UP000006034">
    <property type="component" value="Unassembled WGS sequence"/>
</dbReference>
<dbReference type="Pfam" id="PF00158">
    <property type="entry name" value="Sigma54_activat"/>
    <property type="match status" value="1"/>
</dbReference>
<dbReference type="PROSITE" id="PS50045">
    <property type="entry name" value="SIGMA54_INTERACT_4"/>
    <property type="match status" value="1"/>
</dbReference>
<dbReference type="GO" id="GO:0003677">
    <property type="term" value="F:DNA binding"/>
    <property type="evidence" value="ECO:0007669"/>
    <property type="project" value="UniProtKB-KW"/>
</dbReference>
<evidence type="ECO:0000259" key="9">
    <source>
        <dbReference type="PROSITE" id="PS50045"/>
    </source>
</evidence>
<gene>
    <name evidence="12" type="ORF">HMPREF0179_02711</name>
</gene>
<keyword evidence="8" id="KW-0175">Coiled coil</keyword>
<dbReference type="PROSITE" id="PS00676">
    <property type="entry name" value="SIGMA54_INTERACT_2"/>
    <property type="match status" value="1"/>
</dbReference>